<feature type="region of interest" description="Disordered" evidence="1">
    <location>
        <begin position="326"/>
        <end position="351"/>
    </location>
</feature>
<gene>
    <name evidence="2" type="ORF">GCM10007047_18190</name>
</gene>
<dbReference type="AlphaFoldDB" id="A0A8J3DAG0"/>
<keyword evidence="3" id="KW-1185">Reference proteome</keyword>
<reference evidence="2" key="1">
    <citation type="journal article" date="2014" name="Int. J. Syst. Evol. Microbiol.">
        <title>Complete genome sequence of Corynebacterium casei LMG S-19264T (=DSM 44701T), isolated from a smear-ripened cheese.</title>
        <authorList>
            <consortium name="US DOE Joint Genome Institute (JGI-PGF)"/>
            <person name="Walter F."/>
            <person name="Albersmeier A."/>
            <person name="Kalinowski J."/>
            <person name="Ruckert C."/>
        </authorList>
    </citation>
    <scope>NUCLEOTIDE SEQUENCE</scope>
    <source>
        <strain evidence="2">KCTC 12870</strain>
    </source>
</reference>
<name>A0A8J3DAG0_9BACT</name>
<evidence type="ECO:0000313" key="2">
    <source>
        <dbReference type="EMBL" id="GHC02050.1"/>
    </source>
</evidence>
<protein>
    <submittedName>
        <fullName evidence="2">Uncharacterized protein</fullName>
    </submittedName>
</protein>
<sequence length="717" mass="77635">MPPKIKIAQPESKRLSLQGSKPAQFAVNAETGTLNNILLMEVGEARGHGIYIDSVTLETALQAAKDQYDGQLRAYWTHDHRGAGAGWMAQWLEESGSELSIPGFFSGLQVKGEQFIAGSFEFYDFFREAQPEIVAQVLEMAAKTPRLIAQSVEIWGYAVYVDTAGNEYMERPEDTDLEYEGMPALRVTQIFASAFVADGAATGGLFANFRAALSSQSKPDFKSMLREAVIECLPEFQKHLSSQTTQTNPTMKKLIEALMAKYANDQARLGRALTIAHSTPEAEQSSLTAEVVDAKLQAEDDAAELKRLKAEEENFKKAVTERDQLKQQLTSRQNDGHSSELNLGAGSEGGPATPGIQYTGITLNFAKKQAAEGRQLAITQIADLWTPTVWLPGMPEMILKQSNLLNTAVVVRNEVLNNIATGGGVAGNIPNFREPDHADEIQVEDTAPSINKITSGLQVAPILNRVSAVQATSLAGAVSNSDPMGFAMAITAGLRLRQRETTLLNMLRGLFTNTAAGDAAFTALVMASFVETTGSQTSAHFIDTDLMFDALGKAGEGKQRFSLGGIVWMHSVIETALSKQDQITTVRDSQGNIILREWKGMQVFINDNLSRAGTTSGTVYETYFFTPGSLATGDRPQVSYAGEPESVASLVREVSESKNNSIIYDRTRFLLHPSGAKWVGTPAGQSATNVELATKANWALSYSNAKNVGIVQLLTNG</sequence>
<evidence type="ECO:0000256" key="1">
    <source>
        <dbReference type="SAM" id="MobiDB-lite"/>
    </source>
</evidence>
<dbReference type="RefSeq" id="WP_189514311.1">
    <property type="nucleotide sequence ID" value="NZ_BMXG01000010.1"/>
</dbReference>
<dbReference type="Proteomes" id="UP000642829">
    <property type="component" value="Unassembled WGS sequence"/>
</dbReference>
<proteinExistence type="predicted"/>
<organism evidence="2 3">
    <name type="scientific">Cerasicoccus arenae</name>
    <dbReference type="NCBI Taxonomy" id="424488"/>
    <lineage>
        <taxon>Bacteria</taxon>
        <taxon>Pseudomonadati</taxon>
        <taxon>Verrucomicrobiota</taxon>
        <taxon>Opitutia</taxon>
        <taxon>Puniceicoccales</taxon>
        <taxon>Cerasicoccaceae</taxon>
        <taxon>Cerasicoccus</taxon>
    </lineage>
</organism>
<accession>A0A8J3DAG0</accession>
<evidence type="ECO:0000313" key="3">
    <source>
        <dbReference type="Proteomes" id="UP000642829"/>
    </source>
</evidence>
<dbReference type="EMBL" id="BMXG01000010">
    <property type="protein sequence ID" value="GHC02050.1"/>
    <property type="molecule type" value="Genomic_DNA"/>
</dbReference>
<comment type="caution">
    <text evidence="2">The sequence shown here is derived from an EMBL/GenBank/DDBJ whole genome shotgun (WGS) entry which is preliminary data.</text>
</comment>
<reference evidence="2" key="2">
    <citation type="submission" date="2020-09" db="EMBL/GenBank/DDBJ databases">
        <authorList>
            <person name="Sun Q."/>
            <person name="Kim S."/>
        </authorList>
    </citation>
    <scope>NUCLEOTIDE SEQUENCE</scope>
    <source>
        <strain evidence="2">KCTC 12870</strain>
    </source>
</reference>